<proteinExistence type="predicted"/>
<dbReference type="EMBL" id="UYYG01000023">
    <property type="protein sequence ID" value="VDN51532.1"/>
    <property type="molecule type" value="Genomic_DNA"/>
</dbReference>
<sequence length="60" mass="7088">MKKRKLSSRISLYDLRNDEGFNERIAEYDKLKAIKNNFLGINCIHDLDIIHITLKPWTGK</sequence>
<dbReference type="Proteomes" id="UP000038040">
    <property type="component" value="Unplaced"/>
</dbReference>
<name>A0A0N4UH83_DRAME</name>
<organism evidence="2 4">
    <name type="scientific">Dracunculus medinensis</name>
    <name type="common">Guinea worm</name>
    <dbReference type="NCBI Taxonomy" id="318479"/>
    <lineage>
        <taxon>Eukaryota</taxon>
        <taxon>Metazoa</taxon>
        <taxon>Ecdysozoa</taxon>
        <taxon>Nematoda</taxon>
        <taxon>Chromadorea</taxon>
        <taxon>Rhabditida</taxon>
        <taxon>Spirurina</taxon>
        <taxon>Dracunculoidea</taxon>
        <taxon>Dracunculidae</taxon>
        <taxon>Dracunculus</taxon>
    </lineage>
</organism>
<dbReference type="AlphaFoldDB" id="A0A0N4UH83"/>
<gene>
    <name evidence="1" type="ORF">DME_LOCUS1505</name>
</gene>
<dbReference type="WBParaSite" id="DME_0000689101-mRNA-1">
    <property type="protein sequence ID" value="DME_0000689101-mRNA-1"/>
    <property type="gene ID" value="DME_0000689101"/>
</dbReference>
<reference evidence="1 3" key="2">
    <citation type="submission" date="2018-11" db="EMBL/GenBank/DDBJ databases">
        <authorList>
            <consortium name="Pathogen Informatics"/>
        </authorList>
    </citation>
    <scope>NUCLEOTIDE SEQUENCE [LARGE SCALE GENOMIC DNA]</scope>
</reference>
<evidence type="ECO:0000313" key="4">
    <source>
        <dbReference type="WBParaSite" id="DME_0000689101-mRNA-1"/>
    </source>
</evidence>
<protein>
    <submittedName>
        <fullName evidence="1 4">Uncharacterized protein</fullName>
    </submittedName>
</protein>
<accession>A0A0N4UH83</accession>
<evidence type="ECO:0000313" key="3">
    <source>
        <dbReference type="Proteomes" id="UP000274756"/>
    </source>
</evidence>
<reference evidence="4" key="1">
    <citation type="submission" date="2016-04" db="UniProtKB">
        <authorList>
            <consortium name="WormBaseParasite"/>
        </authorList>
    </citation>
    <scope>IDENTIFICATION</scope>
</reference>
<keyword evidence="3" id="KW-1185">Reference proteome</keyword>
<dbReference type="Proteomes" id="UP000274756">
    <property type="component" value="Unassembled WGS sequence"/>
</dbReference>
<evidence type="ECO:0000313" key="2">
    <source>
        <dbReference type="Proteomes" id="UP000038040"/>
    </source>
</evidence>
<evidence type="ECO:0000313" key="1">
    <source>
        <dbReference type="EMBL" id="VDN51532.1"/>
    </source>
</evidence>